<evidence type="ECO:0000313" key="1">
    <source>
        <dbReference type="EMBL" id="JAE13422.1"/>
    </source>
</evidence>
<name>A0A0A9FM40_ARUDO</name>
<proteinExistence type="predicted"/>
<reference evidence="1" key="2">
    <citation type="journal article" date="2015" name="Data Brief">
        <title>Shoot transcriptome of the giant reed, Arundo donax.</title>
        <authorList>
            <person name="Barrero R.A."/>
            <person name="Guerrero F.D."/>
            <person name="Moolhuijzen P."/>
            <person name="Goolsby J.A."/>
            <person name="Tidwell J."/>
            <person name="Bellgard S.E."/>
            <person name="Bellgard M.I."/>
        </authorList>
    </citation>
    <scope>NUCLEOTIDE SEQUENCE</scope>
    <source>
        <tissue evidence="1">Shoot tissue taken approximately 20 cm above the soil surface</tissue>
    </source>
</reference>
<reference evidence="1" key="1">
    <citation type="submission" date="2014-09" db="EMBL/GenBank/DDBJ databases">
        <authorList>
            <person name="Magalhaes I.L.F."/>
            <person name="Oliveira U."/>
            <person name="Santos F.R."/>
            <person name="Vidigal T.H.D.A."/>
            <person name="Brescovit A.D."/>
            <person name="Santos A.J."/>
        </authorList>
    </citation>
    <scope>NUCLEOTIDE SEQUENCE</scope>
    <source>
        <tissue evidence="1">Shoot tissue taken approximately 20 cm above the soil surface</tissue>
    </source>
</reference>
<sequence length="47" mass="5491">MFLHVLQFMQSMCILQKQIICISILKVHCNKSKKPTSWYGYSANEKA</sequence>
<organism evidence="1">
    <name type="scientific">Arundo donax</name>
    <name type="common">Giant reed</name>
    <name type="synonym">Donax arundinaceus</name>
    <dbReference type="NCBI Taxonomy" id="35708"/>
    <lineage>
        <taxon>Eukaryota</taxon>
        <taxon>Viridiplantae</taxon>
        <taxon>Streptophyta</taxon>
        <taxon>Embryophyta</taxon>
        <taxon>Tracheophyta</taxon>
        <taxon>Spermatophyta</taxon>
        <taxon>Magnoliopsida</taxon>
        <taxon>Liliopsida</taxon>
        <taxon>Poales</taxon>
        <taxon>Poaceae</taxon>
        <taxon>PACMAD clade</taxon>
        <taxon>Arundinoideae</taxon>
        <taxon>Arundineae</taxon>
        <taxon>Arundo</taxon>
    </lineage>
</organism>
<accession>A0A0A9FM40</accession>
<protein>
    <submittedName>
        <fullName evidence="1">Uncharacterized protein</fullName>
    </submittedName>
</protein>
<dbReference type="AlphaFoldDB" id="A0A0A9FM40"/>
<dbReference type="EMBL" id="GBRH01184474">
    <property type="protein sequence ID" value="JAE13422.1"/>
    <property type="molecule type" value="Transcribed_RNA"/>
</dbReference>